<dbReference type="AlphaFoldDB" id="A0A7R8WHZ9"/>
<name>A0A7R8WHZ9_9CRUS</name>
<gene>
    <name evidence="1" type="ORF">CTOB1V02_LOCUS9898</name>
</gene>
<dbReference type="EMBL" id="OB664171">
    <property type="protein sequence ID" value="CAD7232057.1"/>
    <property type="molecule type" value="Genomic_DNA"/>
</dbReference>
<sequence>QTANWTSHCGDWNPPPVISLWRPFFIEEFHNDALFYCRTNGKGNVTWVLPDSELSESERMQVDPEVLWTGDLLLKNVTWDDLGHYTCRYDDSESITTFFYPAKPKDV</sequence>
<dbReference type="InterPro" id="IPR013098">
    <property type="entry name" value="Ig_I-set"/>
</dbReference>
<proteinExistence type="predicted"/>
<dbReference type="Pfam" id="PF07679">
    <property type="entry name" value="I-set"/>
    <property type="match status" value="1"/>
</dbReference>
<accession>A0A7R8WHZ9</accession>
<reference evidence="1" key="1">
    <citation type="submission" date="2020-11" db="EMBL/GenBank/DDBJ databases">
        <authorList>
            <person name="Tran Van P."/>
        </authorList>
    </citation>
    <scope>NUCLEOTIDE SEQUENCE</scope>
</reference>
<protein>
    <submittedName>
        <fullName evidence="1">Uncharacterized protein</fullName>
    </submittedName>
</protein>
<dbReference type="InterPro" id="IPR036179">
    <property type="entry name" value="Ig-like_dom_sf"/>
</dbReference>
<feature type="non-terminal residue" evidence="1">
    <location>
        <position position="1"/>
    </location>
</feature>
<evidence type="ECO:0000313" key="1">
    <source>
        <dbReference type="EMBL" id="CAD7232057.1"/>
    </source>
</evidence>
<dbReference type="InterPro" id="IPR013783">
    <property type="entry name" value="Ig-like_fold"/>
</dbReference>
<dbReference type="SUPFAM" id="SSF48726">
    <property type="entry name" value="Immunoglobulin"/>
    <property type="match status" value="1"/>
</dbReference>
<organism evidence="1">
    <name type="scientific">Cyprideis torosa</name>
    <dbReference type="NCBI Taxonomy" id="163714"/>
    <lineage>
        <taxon>Eukaryota</taxon>
        <taxon>Metazoa</taxon>
        <taxon>Ecdysozoa</taxon>
        <taxon>Arthropoda</taxon>
        <taxon>Crustacea</taxon>
        <taxon>Oligostraca</taxon>
        <taxon>Ostracoda</taxon>
        <taxon>Podocopa</taxon>
        <taxon>Podocopida</taxon>
        <taxon>Cytherocopina</taxon>
        <taxon>Cytheroidea</taxon>
        <taxon>Cytherideidae</taxon>
        <taxon>Cyprideis</taxon>
    </lineage>
</organism>
<dbReference type="Gene3D" id="2.60.40.10">
    <property type="entry name" value="Immunoglobulins"/>
    <property type="match status" value="1"/>
</dbReference>
<dbReference type="OrthoDB" id="6138780at2759"/>